<dbReference type="GO" id="GO:0005886">
    <property type="term" value="C:plasma membrane"/>
    <property type="evidence" value="ECO:0007669"/>
    <property type="project" value="UniProtKB-SubCell"/>
</dbReference>
<dbReference type="PROSITE" id="PS00873">
    <property type="entry name" value="NA_ALANINE_SYMP"/>
    <property type="match status" value="1"/>
</dbReference>
<dbReference type="EMBL" id="DVLW01000129">
    <property type="protein sequence ID" value="HIT94505.1"/>
    <property type="molecule type" value="Genomic_DNA"/>
</dbReference>
<dbReference type="GO" id="GO:0005283">
    <property type="term" value="F:amino acid:sodium symporter activity"/>
    <property type="evidence" value="ECO:0007669"/>
    <property type="project" value="InterPro"/>
</dbReference>
<feature type="transmembrane region" description="Helical" evidence="9">
    <location>
        <begin position="15"/>
        <end position="33"/>
    </location>
</feature>
<feature type="transmembrane region" description="Helical" evidence="9">
    <location>
        <begin position="99"/>
        <end position="120"/>
    </location>
</feature>
<feature type="transmembrane region" description="Helical" evidence="9">
    <location>
        <begin position="151"/>
        <end position="171"/>
    </location>
</feature>
<evidence type="ECO:0000256" key="4">
    <source>
        <dbReference type="ARBA" id="ARBA00022475"/>
    </source>
</evidence>
<evidence type="ECO:0000256" key="8">
    <source>
        <dbReference type="ARBA" id="ARBA00023136"/>
    </source>
</evidence>
<feature type="transmembrane region" description="Helical" evidence="9">
    <location>
        <begin position="217"/>
        <end position="235"/>
    </location>
</feature>
<comment type="similarity">
    <text evidence="2 9">Belongs to the alanine or glycine:cation symporter (AGCS) (TC 2.A.25) family.</text>
</comment>
<keyword evidence="3 9" id="KW-0813">Transport</keyword>
<comment type="subcellular location">
    <subcellularLocation>
        <location evidence="1 9">Cell membrane</location>
        <topology evidence="1 9">Multi-pass membrane protein</topology>
    </subcellularLocation>
</comment>
<feature type="transmembrane region" description="Helical" evidence="9">
    <location>
        <begin position="247"/>
        <end position="266"/>
    </location>
</feature>
<dbReference type="PANTHER" id="PTHR30330">
    <property type="entry name" value="AGSS FAMILY TRANSPORTER, SODIUM-ALANINE"/>
    <property type="match status" value="1"/>
</dbReference>
<evidence type="ECO:0000313" key="11">
    <source>
        <dbReference type="Proteomes" id="UP000824160"/>
    </source>
</evidence>
<keyword evidence="4 9" id="KW-1003">Cell membrane</keyword>
<proteinExistence type="inferred from homology"/>
<dbReference type="NCBIfam" id="TIGR00835">
    <property type="entry name" value="agcS"/>
    <property type="match status" value="1"/>
</dbReference>
<accession>A0A9D1H5Y8</accession>
<evidence type="ECO:0000256" key="3">
    <source>
        <dbReference type="ARBA" id="ARBA00022448"/>
    </source>
</evidence>
<evidence type="ECO:0000256" key="5">
    <source>
        <dbReference type="ARBA" id="ARBA00022692"/>
    </source>
</evidence>
<gene>
    <name evidence="10" type="ORF">IAC43_04920</name>
</gene>
<keyword evidence="7 9" id="KW-1133">Transmembrane helix</keyword>
<dbReference type="Gene3D" id="1.20.1740.10">
    <property type="entry name" value="Amino acid/polyamine transporter I"/>
    <property type="match status" value="1"/>
</dbReference>
<feature type="transmembrane region" description="Helical" evidence="9">
    <location>
        <begin position="352"/>
        <end position="377"/>
    </location>
</feature>
<dbReference type="Pfam" id="PF01235">
    <property type="entry name" value="Na_Ala_symp"/>
    <property type="match status" value="1"/>
</dbReference>
<evidence type="ECO:0000256" key="6">
    <source>
        <dbReference type="ARBA" id="ARBA00022847"/>
    </source>
</evidence>
<dbReference type="FunFam" id="1.20.1740.10:FF:000004">
    <property type="entry name" value="Sodium:alanine symporter family protein"/>
    <property type="match status" value="1"/>
</dbReference>
<keyword evidence="8 9" id="KW-0472">Membrane</keyword>
<dbReference type="Proteomes" id="UP000824160">
    <property type="component" value="Unassembled WGS sequence"/>
</dbReference>
<reference evidence="10" key="1">
    <citation type="submission" date="2020-10" db="EMBL/GenBank/DDBJ databases">
        <authorList>
            <person name="Gilroy R."/>
        </authorList>
    </citation>
    <scope>NUCLEOTIDE SEQUENCE</scope>
    <source>
        <strain evidence="10">ChiBcec7-5410</strain>
    </source>
</reference>
<dbReference type="AlphaFoldDB" id="A0A9D1H5Y8"/>
<evidence type="ECO:0000256" key="9">
    <source>
        <dbReference type="RuleBase" id="RU363064"/>
    </source>
</evidence>
<name>A0A9D1H5Y8_9FIRM</name>
<feature type="transmembrane region" description="Helical" evidence="9">
    <location>
        <begin position="71"/>
        <end position="93"/>
    </location>
</feature>
<organism evidence="10 11">
    <name type="scientific">Candidatus Faecivivens stercoripullorum</name>
    <dbReference type="NCBI Taxonomy" id="2840805"/>
    <lineage>
        <taxon>Bacteria</taxon>
        <taxon>Bacillati</taxon>
        <taxon>Bacillota</taxon>
        <taxon>Clostridia</taxon>
        <taxon>Eubacteriales</taxon>
        <taxon>Oscillospiraceae</taxon>
        <taxon>Oscillospiraceae incertae sedis</taxon>
        <taxon>Candidatus Faecivivens</taxon>
    </lineage>
</organism>
<feature type="transmembrane region" description="Helical" evidence="9">
    <location>
        <begin position="419"/>
        <end position="439"/>
    </location>
</feature>
<reference evidence="10" key="2">
    <citation type="journal article" date="2021" name="PeerJ">
        <title>Extensive microbial diversity within the chicken gut microbiome revealed by metagenomics and culture.</title>
        <authorList>
            <person name="Gilroy R."/>
            <person name="Ravi A."/>
            <person name="Getino M."/>
            <person name="Pursley I."/>
            <person name="Horton D.L."/>
            <person name="Alikhan N.F."/>
            <person name="Baker D."/>
            <person name="Gharbi K."/>
            <person name="Hall N."/>
            <person name="Watson M."/>
            <person name="Adriaenssens E.M."/>
            <person name="Foster-Nyarko E."/>
            <person name="Jarju S."/>
            <person name="Secka A."/>
            <person name="Antonio M."/>
            <person name="Oren A."/>
            <person name="Chaudhuri R.R."/>
            <person name="La Ragione R."/>
            <person name="Hildebrand F."/>
            <person name="Pallen M.J."/>
        </authorList>
    </citation>
    <scope>NUCLEOTIDE SEQUENCE</scope>
    <source>
        <strain evidence="10">ChiBcec7-5410</strain>
    </source>
</reference>
<feature type="transmembrane region" description="Helical" evidence="9">
    <location>
        <begin position="389"/>
        <end position="407"/>
    </location>
</feature>
<comment type="caution">
    <text evidence="10">The sequence shown here is derived from an EMBL/GenBank/DDBJ whole genome shotgun (WGS) entry which is preliminary data.</text>
</comment>
<evidence type="ECO:0000313" key="10">
    <source>
        <dbReference type="EMBL" id="HIT94505.1"/>
    </source>
</evidence>
<feature type="transmembrane region" description="Helical" evidence="9">
    <location>
        <begin position="183"/>
        <end position="205"/>
    </location>
</feature>
<dbReference type="PANTHER" id="PTHR30330:SF14">
    <property type="entry name" value="SODIUM_AMINO ACID (ALANINE) SYMPORTER"/>
    <property type="match status" value="1"/>
</dbReference>
<protein>
    <submittedName>
        <fullName evidence="10">Sodium:alanine symporter family protein</fullName>
    </submittedName>
</protein>
<dbReference type="InterPro" id="IPR001463">
    <property type="entry name" value="Na/Ala_symport"/>
</dbReference>
<evidence type="ECO:0000256" key="2">
    <source>
        <dbReference type="ARBA" id="ARBA00009261"/>
    </source>
</evidence>
<feature type="transmembrane region" description="Helical" evidence="9">
    <location>
        <begin position="305"/>
        <end position="332"/>
    </location>
</feature>
<keyword evidence="5 9" id="KW-0812">Transmembrane</keyword>
<sequence length="487" mass="52424">MQQFTELVKLVSGFLWDYLLLFLLCGTGIYFTLRLKFVQVRKFGVGLKMLFGGFNLRGEAADQKGMSSFQALTTAIAAQVGTGNITGCAMALASGGPGAIFWMWVSAFFGMATIYSEAVLAQKFRTVKDGQITGGPIYYIRGFFRGRFGKVLSVFFSIALILSLGLMGNMVQSNSIGSAFHNAFGVPPLAVGVVVTVIAGFIFLGGVKRLASVTEKLVPVMAILYILGCLIILGINHDMVLTALQQIFVLAFKPQAMAGGVLGVTIKEAMRYGVARGLFSNEAGMGSTPHAHALAKVKKPEDQGIVAMMGVFIDTFIVLTLTALVILTSGMLSTGETGTTLAQMAFNQAFGSFGNIFVACCMLFFAFSTIIGWYFFGEVNVRALFGKKAIPVYSLLVLVFVMIGSSLQVDLVWSLSDLFNGLMVLPNLIGLLALSGLVARITKGIKDPKDDIRYPDDPEVQKLMQNTDEICCLDDAEVQGPMRKTAD</sequence>
<dbReference type="PRINTS" id="PR00175">
    <property type="entry name" value="NAALASMPORT"/>
</dbReference>
<keyword evidence="6 9" id="KW-0769">Symport</keyword>
<evidence type="ECO:0000256" key="7">
    <source>
        <dbReference type="ARBA" id="ARBA00022989"/>
    </source>
</evidence>
<evidence type="ECO:0000256" key="1">
    <source>
        <dbReference type="ARBA" id="ARBA00004651"/>
    </source>
</evidence>